<dbReference type="GO" id="GO:0008270">
    <property type="term" value="F:zinc ion binding"/>
    <property type="evidence" value="ECO:0007669"/>
    <property type="project" value="UniProtKB-KW"/>
</dbReference>
<dbReference type="Pfam" id="PF13771">
    <property type="entry name" value="zf-HC5HC2H"/>
    <property type="match status" value="1"/>
</dbReference>
<dbReference type="PANTHER" id="PTHR12420">
    <property type="entry name" value="PHD FINGER PROTEIN"/>
    <property type="match status" value="1"/>
</dbReference>
<dbReference type="OrthoDB" id="512616at2759"/>
<dbReference type="CDD" id="cd15496">
    <property type="entry name" value="PHD_PHF7_G2E3_like"/>
    <property type="match status" value="1"/>
</dbReference>
<organism evidence="13 14">
    <name type="scientific">Pogonomyrmex barbatus</name>
    <name type="common">red harvester ant</name>
    <dbReference type="NCBI Taxonomy" id="144034"/>
    <lineage>
        <taxon>Eukaryota</taxon>
        <taxon>Metazoa</taxon>
        <taxon>Ecdysozoa</taxon>
        <taxon>Arthropoda</taxon>
        <taxon>Hexapoda</taxon>
        <taxon>Insecta</taxon>
        <taxon>Pterygota</taxon>
        <taxon>Neoptera</taxon>
        <taxon>Endopterygota</taxon>
        <taxon>Hymenoptera</taxon>
        <taxon>Apocrita</taxon>
        <taxon>Aculeata</taxon>
        <taxon>Formicoidea</taxon>
        <taxon>Formicidae</taxon>
        <taxon>Myrmicinae</taxon>
        <taxon>Pogonomyrmex</taxon>
    </lineage>
</organism>
<feature type="domain" description="PHD-type" evidence="12">
    <location>
        <begin position="73"/>
        <end position="188"/>
    </location>
</feature>
<dbReference type="InterPro" id="IPR051188">
    <property type="entry name" value="PHD-type_Zinc_Finger"/>
</dbReference>
<dbReference type="CDD" id="cd15669">
    <property type="entry name" value="ePHD_PHF7_G2E3_like"/>
    <property type="match status" value="1"/>
</dbReference>
<dbReference type="InterPro" id="IPR034732">
    <property type="entry name" value="EPHD"/>
</dbReference>
<feature type="compositionally biased region" description="Polar residues" evidence="10">
    <location>
        <begin position="481"/>
        <end position="502"/>
    </location>
</feature>
<keyword evidence="4" id="KW-0479">Metal-binding</keyword>
<evidence type="ECO:0000256" key="6">
    <source>
        <dbReference type="ARBA" id="ARBA00022786"/>
    </source>
</evidence>
<feature type="compositionally biased region" description="Acidic residues" evidence="10">
    <location>
        <begin position="378"/>
        <end position="394"/>
    </location>
</feature>
<evidence type="ECO:0000256" key="7">
    <source>
        <dbReference type="ARBA" id="ARBA00022833"/>
    </source>
</evidence>
<keyword evidence="3" id="KW-0808">Transferase</keyword>
<name>A0A6I9WM29_9HYME</name>
<feature type="compositionally biased region" description="Polar residues" evidence="10">
    <location>
        <begin position="410"/>
        <end position="419"/>
    </location>
</feature>
<dbReference type="InterPro" id="IPR059102">
    <property type="entry name" value="PHD_PHF7/G2E3-like"/>
</dbReference>
<dbReference type="GO" id="GO:0016740">
    <property type="term" value="F:transferase activity"/>
    <property type="evidence" value="ECO:0007669"/>
    <property type="project" value="UniProtKB-KW"/>
</dbReference>
<evidence type="ECO:0000256" key="5">
    <source>
        <dbReference type="ARBA" id="ARBA00022771"/>
    </source>
</evidence>
<dbReference type="SUPFAM" id="SSF57903">
    <property type="entry name" value="FYVE/PHD zinc finger"/>
    <property type="match status" value="1"/>
</dbReference>
<dbReference type="PROSITE" id="PS50089">
    <property type="entry name" value="ZF_RING_2"/>
    <property type="match status" value="1"/>
</dbReference>
<dbReference type="KEGG" id="pbar:105431715"/>
<gene>
    <name evidence="14" type="primary">LOC105431715</name>
</gene>
<dbReference type="InterPro" id="IPR001841">
    <property type="entry name" value="Znf_RING"/>
</dbReference>
<dbReference type="InterPro" id="IPR042013">
    <property type="entry name" value="PHF7/G2E3_ePHD"/>
</dbReference>
<evidence type="ECO:0000256" key="3">
    <source>
        <dbReference type="ARBA" id="ARBA00022679"/>
    </source>
</evidence>
<evidence type="ECO:0000313" key="13">
    <source>
        <dbReference type="Proteomes" id="UP000504615"/>
    </source>
</evidence>
<keyword evidence="7" id="KW-0862">Zinc</keyword>
<dbReference type="CDD" id="cd16448">
    <property type="entry name" value="RING-H2"/>
    <property type="match status" value="1"/>
</dbReference>
<sequence length="1435" mass="161745">MDIRVELRLKLIYVGKSERLQKFARVFISRSRDHDRRCSFVDLVATRVSEKLVILAFVTTDCHAMSTKSSSPAKVCSFCNLSDDNELEYGKIYEHNGIVTHYYCLLLSSNMEQKGKDDEGILGFLTEDIQKELRRGKRLVCSYCKKIGATLGCCNVRCKRIFHFPCGLKAGSLHQFFGEFRSYCINHRPKQKIDDKILKQICSVDNVLCYICYDKVNTDDFIKTLWAPCCKKDAWFHRNCVQQLASSAGYFFKCPLCNNKKDFQKAMLEYGIFVPSQDASWELVPNAFEELLYRHNQCDAVKCLCPKGRKYTSNNAKWELSLCRTCGSQGIHMACGQLKWANPVWECDECTSILRNAQNNEYAKLASIIDGSGRDSDPDLDSDSNSDSDLDSDTDISVGTEFPMSCPLPTFNSSSTSSKINLDESVLLRPGPRSFKLQQQINKLRLELTNAKKNITIETNLEDTQNKSSNNDNEKKEPSTSKENTPQQKCKENILQQKSKNSSSEEDKLSNNNEKSQLTRQETDVIITIESDDDEVEFITLQQKKDLSSSSLVQQSDDSPILCTSPSKQLLKTSLDDSAIFKNQNTAITNLSKNNIQSNSESETSNKNKSIVLNESDVGAPRESTIDLFSSNSNDLEEMNAIDTNEMPVMNIKITNVTSLPPEVFESVPDIVCVNTASCKDTTNISSLSTNKTLEQFVTSSSTKRSMHEEANDVTNNCKKIKGNNFDKGMQTGAVACNVIVAPSTNTQQQSSTSLHKMDDVRNTNRTGTCYLNGNNTIFNIQQGNEKAQGNTAKYISFVKNNQLYMQSPSTDKFYLQQMSNPNIAVDSSAGKVDNGNTCVISSSSINLPQMTDSTTVLNNLDNHNMFVNQSKMTKVTTSVNNNETRVLNEQGIVLTANLSAGTPSLGNSSSSSTAHCDGDAGTSPAEIASEKDDSTSDSHRSVVGDQNIAFQNTTYSVFPRVTNNLNTCHQPRLISRYVNLHDLKFRVSESNNVQMILYDTFSVNIPTKNPKKNKNQSADISISRELKQSSTIASRTRDEASCSSDYVDSTSIEEQCFDKLRFSKNDNFLINDKSTCVNYVARDCDDAKENLDPIKSKMLRTNNFGNVNLTNSIDDTASTSDHSCDENDSETCLVFSDNLSVNRTICNTNVDNDTNDVTHVSNDCQSSQVNLESVQQYKQTYGHSVIPVEERSSARLFCKETNRIVHSVDFDLDVVKMNKNVEKISQDDVTISTNRHSDDKIDNNHTHDSPTLQNGYKHLDNMHVMRPRVNNREISNITRFNEHSILNKQIDTCNKKFIRYTAFQENTVYHNNEISTKYNNDSGLKVSVDLCKIQNLIDSKPELFVNRDHDINNQRRKRTNRLNGREDYARQQVRYYNIEKSDIGQFKNKELQKSSYTYNVEHMQVRDGLSGTSTFQYQKVNQGIRCFDKHILDR</sequence>
<dbReference type="GO" id="GO:0005634">
    <property type="term" value="C:nucleus"/>
    <property type="evidence" value="ECO:0007669"/>
    <property type="project" value="UniProtKB-SubCell"/>
</dbReference>
<comment type="subcellular location">
    <subcellularLocation>
        <location evidence="1">Nucleus</location>
    </subcellularLocation>
</comment>
<keyword evidence="13" id="KW-1185">Reference proteome</keyword>
<keyword evidence="8" id="KW-0539">Nucleus</keyword>
<evidence type="ECO:0000259" key="11">
    <source>
        <dbReference type="PROSITE" id="PS50089"/>
    </source>
</evidence>
<dbReference type="InterPro" id="IPR011011">
    <property type="entry name" value="Znf_FYVE_PHD"/>
</dbReference>
<evidence type="ECO:0000259" key="12">
    <source>
        <dbReference type="PROSITE" id="PS51805"/>
    </source>
</evidence>
<evidence type="ECO:0000256" key="4">
    <source>
        <dbReference type="ARBA" id="ARBA00022723"/>
    </source>
</evidence>
<accession>A0A6I9WM29</accession>
<feature type="region of interest" description="Disordered" evidence="10">
    <location>
        <begin position="459"/>
        <end position="520"/>
    </location>
</feature>
<dbReference type="Gene3D" id="3.30.40.10">
    <property type="entry name" value="Zinc/RING finger domain, C3HC4 (zinc finger)"/>
    <property type="match status" value="2"/>
</dbReference>
<dbReference type="SMART" id="SM00249">
    <property type="entry name" value="PHD"/>
    <property type="match status" value="3"/>
</dbReference>
<reference evidence="14" key="1">
    <citation type="submission" date="2025-08" db="UniProtKB">
        <authorList>
            <consortium name="RefSeq"/>
        </authorList>
    </citation>
    <scope>IDENTIFICATION</scope>
</reference>
<evidence type="ECO:0000256" key="10">
    <source>
        <dbReference type="SAM" id="MobiDB-lite"/>
    </source>
</evidence>
<feature type="region of interest" description="Disordered" evidence="10">
    <location>
        <begin position="904"/>
        <end position="944"/>
    </location>
</feature>
<dbReference type="InterPro" id="IPR013083">
    <property type="entry name" value="Znf_RING/FYVE/PHD"/>
</dbReference>
<evidence type="ECO:0000256" key="9">
    <source>
        <dbReference type="PROSITE-ProRule" id="PRU00175"/>
    </source>
</evidence>
<dbReference type="PROSITE" id="PS51805">
    <property type="entry name" value="EPHD"/>
    <property type="match status" value="1"/>
</dbReference>
<dbReference type="PANTHER" id="PTHR12420:SF42">
    <property type="entry name" value="G2_M PHASE-SPECIFIC E3 UBIQUITIN-PROTEIN LIGASE"/>
    <property type="match status" value="1"/>
</dbReference>
<proteinExistence type="predicted"/>
<dbReference type="GeneID" id="105431715"/>
<dbReference type="RefSeq" id="XP_011644410.1">
    <property type="nucleotide sequence ID" value="XM_011646108.2"/>
</dbReference>
<protein>
    <submittedName>
        <fullName evidence="14">Myb-like protein A isoform X1</fullName>
    </submittedName>
</protein>
<feature type="compositionally biased region" description="Basic and acidic residues" evidence="10">
    <location>
        <begin position="929"/>
        <end position="943"/>
    </location>
</feature>
<evidence type="ECO:0000313" key="14">
    <source>
        <dbReference type="RefSeq" id="XP_011644410.1"/>
    </source>
</evidence>
<dbReference type="Proteomes" id="UP000504615">
    <property type="component" value="Unplaced"/>
</dbReference>
<evidence type="ECO:0000256" key="8">
    <source>
        <dbReference type="ARBA" id="ARBA00023242"/>
    </source>
</evidence>
<evidence type="ECO:0000256" key="1">
    <source>
        <dbReference type="ARBA" id="ARBA00004123"/>
    </source>
</evidence>
<keyword evidence="6" id="KW-0833">Ubl conjugation pathway</keyword>
<comment type="pathway">
    <text evidence="2">Protein modification; protein ubiquitination.</text>
</comment>
<feature type="region of interest" description="Disordered" evidence="10">
    <location>
        <begin position="373"/>
        <end position="419"/>
    </location>
</feature>
<feature type="domain" description="RING-type" evidence="11">
    <location>
        <begin position="209"/>
        <end position="258"/>
    </location>
</feature>
<dbReference type="InterPro" id="IPR001965">
    <property type="entry name" value="Znf_PHD"/>
</dbReference>
<feature type="compositionally biased region" description="Polar residues" evidence="10">
    <location>
        <begin position="510"/>
        <end position="520"/>
    </location>
</feature>
<evidence type="ECO:0000256" key="2">
    <source>
        <dbReference type="ARBA" id="ARBA00004906"/>
    </source>
</evidence>
<keyword evidence="5 9" id="KW-0863">Zinc-finger</keyword>
<dbReference type="Pfam" id="PF26054">
    <property type="entry name" value="PHD_G2E3"/>
    <property type="match status" value="1"/>
</dbReference>